<protein>
    <submittedName>
        <fullName evidence="1">Uncharacterized protein</fullName>
    </submittedName>
</protein>
<evidence type="ECO:0000313" key="2">
    <source>
        <dbReference type="Proteomes" id="UP000194499"/>
    </source>
</evidence>
<proteinExistence type="predicted"/>
<sequence>MRVSRWRAVLKVLDENKVDHEKYKIAYRGVSQVKTNEVLKRFKVLSKG</sequence>
<evidence type="ECO:0000313" key="1">
    <source>
        <dbReference type="EMBL" id="SMD65657.1"/>
    </source>
</evidence>
<accession>A0A1Y5YT01</accession>
<gene>
    <name evidence="1" type="ORF">BACERE00191_00409</name>
</gene>
<dbReference type="Proteomes" id="UP000194499">
    <property type="component" value="Unassembled WGS sequence"/>
</dbReference>
<reference evidence="2" key="1">
    <citation type="submission" date="2017-04" db="EMBL/GenBank/DDBJ databases">
        <authorList>
            <person name="Criscuolo A."/>
        </authorList>
    </citation>
    <scope>NUCLEOTIDE SEQUENCE [LARGE SCALE GENOMIC DNA]</scope>
</reference>
<dbReference type="RefSeq" id="WP_176359587.1">
    <property type="nucleotide sequence ID" value="NZ_FWZB01000019.1"/>
</dbReference>
<dbReference type="AlphaFoldDB" id="A0A1Y5YT01"/>
<organism evidence="1 2">
    <name type="scientific">Bacillus pacificus</name>
    <dbReference type="NCBI Taxonomy" id="2026187"/>
    <lineage>
        <taxon>Bacteria</taxon>
        <taxon>Bacillati</taxon>
        <taxon>Bacillota</taxon>
        <taxon>Bacilli</taxon>
        <taxon>Bacillales</taxon>
        <taxon>Bacillaceae</taxon>
        <taxon>Bacillus</taxon>
        <taxon>Bacillus cereus group</taxon>
    </lineage>
</organism>
<name>A0A1Y5YT01_9BACI</name>
<dbReference type="EMBL" id="FWZB01000019">
    <property type="protein sequence ID" value="SMD65657.1"/>
    <property type="molecule type" value="Genomic_DNA"/>
</dbReference>